<evidence type="ECO:0000313" key="2">
    <source>
        <dbReference type="EMBL" id="KJV62217.1"/>
    </source>
</evidence>
<name>A0A0F3N3J0_RICAM</name>
<dbReference type="Proteomes" id="UP000033556">
    <property type="component" value="Unassembled WGS sequence"/>
</dbReference>
<organism evidence="2 3">
    <name type="scientific">Rickettsia amblyommatis str. Ac/Pa</name>
    <dbReference type="NCBI Taxonomy" id="1359164"/>
    <lineage>
        <taxon>Bacteria</taxon>
        <taxon>Pseudomonadati</taxon>
        <taxon>Pseudomonadota</taxon>
        <taxon>Alphaproteobacteria</taxon>
        <taxon>Rickettsiales</taxon>
        <taxon>Rickettsiaceae</taxon>
        <taxon>Rickettsieae</taxon>
        <taxon>Rickettsia</taxon>
        <taxon>spotted fever group</taxon>
    </lineage>
</organism>
<keyword evidence="3" id="KW-1185">Reference proteome</keyword>
<accession>A0A0F3N3J0</accession>
<comment type="caution">
    <text evidence="2">The sequence shown here is derived from an EMBL/GenBank/DDBJ whole genome shotgun (WGS) entry which is preliminary data.</text>
</comment>
<evidence type="ECO:0000313" key="3">
    <source>
        <dbReference type="Proteomes" id="UP000033556"/>
    </source>
</evidence>
<protein>
    <submittedName>
        <fullName evidence="2">Phage conserved hypothetical BR0599 family protein</fullName>
    </submittedName>
</protein>
<sequence length="56" mass="6339">MIILEDIIPDYVKDAEEVKITAGCDKNFITCCNKFNNAINFRGEPLTSKTDFINLV</sequence>
<evidence type="ECO:0000259" key="1">
    <source>
        <dbReference type="Pfam" id="PF09356"/>
    </source>
</evidence>
<dbReference type="Pfam" id="PF09356">
    <property type="entry name" value="Phage_BR0599"/>
    <property type="match status" value="1"/>
</dbReference>
<dbReference type="EMBL" id="LANR01000001">
    <property type="protein sequence ID" value="KJV62217.1"/>
    <property type="molecule type" value="Genomic_DNA"/>
</dbReference>
<dbReference type="AlphaFoldDB" id="A0A0F3N3J0"/>
<gene>
    <name evidence="2" type="ORF">APHACPA_1238</name>
</gene>
<feature type="domain" description="Bacteriophage phiJL001 Gp84 C-terminal" evidence="1">
    <location>
        <begin position="4"/>
        <end position="51"/>
    </location>
</feature>
<dbReference type="PATRIC" id="fig|1359164.3.peg.1223"/>
<reference evidence="2 3" key="1">
    <citation type="submission" date="2015-01" db="EMBL/GenBank/DDBJ databases">
        <title>Genome Sequencing of Rickettsiales.</title>
        <authorList>
            <person name="Daugherty S.C."/>
            <person name="Su Q."/>
            <person name="Abolude K."/>
            <person name="Beier-Sexton M."/>
            <person name="Carlyon J.A."/>
            <person name="Carter R."/>
            <person name="Day N.P."/>
            <person name="Dumler S.J."/>
            <person name="Dyachenko V."/>
            <person name="Godinez A."/>
            <person name="Kurtti T.J."/>
            <person name="Lichay M."/>
            <person name="Mullins K.E."/>
            <person name="Ott S."/>
            <person name="Pappas-Brown V."/>
            <person name="Paris D.H."/>
            <person name="Patel P."/>
            <person name="Richards A.L."/>
            <person name="Sadzewicz L."/>
            <person name="Sears K."/>
            <person name="Seidman D."/>
            <person name="Sengamalay N."/>
            <person name="Stenos J."/>
            <person name="Tallon L.J."/>
            <person name="Vincent G."/>
            <person name="Fraser C.M."/>
            <person name="Munderloh U."/>
            <person name="Dunning-Hotopp J.C."/>
        </authorList>
    </citation>
    <scope>NUCLEOTIDE SEQUENCE [LARGE SCALE GENOMIC DNA]</scope>
    <source>
        <strain evidence="2 3">Ac/Pa</strain>
    </source>
</reference>
<proteinExistence type="predicted"/>
<dbReference type="InterPro" id="IPR018964">
    <property type="entry name" value="Phage_phiJL001_Gp84_C"/>
</dbReference>